<reference evidence="3 4" key="1">
    <citation type="submission" date="2018-08" db="EMBL/GenBank/DDBJ databases">
        <title>A genome reference for cultivated species of the human gut microbiota.</title>
        <authorList>
            <person name="Zou Y."/>
            <person name="Xue W."/>
            <person name="Luo G."/>
        </authorList>
    </citation>
    <scope>NUCLEOTIDE SEQUENCE [LARGE SCALE GENOMIC DNA]</scope>
    <source>
        <strain evidence="1 3">AF12-11</strain>
        <strain evidence="2 4">AM23-7AC</strain>
    </source>
</reference>
<protein>
    <submittedName>
        <fullName evidence="1">Rpn family recombination-promoting nuclease/putative transposase</fullName>
    </submittedName>
</protein>
<gene>
    <name evidence="2" type="ORF">DW658_03655</name>
    <name evidence="1" type="ORF">DWV67_00540</name>
</gene>
<name>A0A395XRW0_9FIRM</name>
<dbReference type="Proteomes" id="UP000285666">
    <property type="component" value="Unassembled WGS sequence"/>
</dbReference>
<evidence type="ECO:0000313" key="2">
    <source>
        <dbReference type="EMBL" id="RHF79899.1"/>
    </source>
</evidence>
<accession>A0A395XRW0</accession>
<evidence type="ECO:0000313" key="4">
    <source>
        <dbReference type="Proteomes" id="UP000285666"/>
    </source>
</evidence>
<dbReference type="InterPro" id="IPR010106">
    <property type="entry name" value="RpnA"/>
</dbReference>
<dbReference type="EMBL" id="QSAJ01000001">
    <property type="protein sequence ID" value="RGW55941.1"/>
    <property type="molecule type" value="Genomic_DNA"/>
</dbReference>
<dbReference type="AlphaFoldDB" id="A0A395XRW0"/>
<dbReference type="NCBIfam" id="TIGR01784">
    <property type="entry name" value="T_den_put_tspse"/>
    <property type="match status" value="1"/>
</dbReference>
<evidence type="ECO:0000313" key="3">
    <source>
        <dbReference type="Proteomes" id="UP000266376"/>
    </source>
</evidence>
<sequence>MFEKITINGIIQGEKCMERTKNLIMQEDRWKPLKEMNLTDDFLFDVATAELENCKTIIELSTGLRLKSLKWKEGQKVIHNIPGKRGIRMDFVAESEDGRVFDVEMQNRKEGNIPKRTRFYQALMDAPLLKSGEKGFDKLKPLFIIVICDYDPYGMKKYCYTFESRCKEQSDLLLGDEVTKLFLSTKGENEDEVSKELVDFLHYITESNEHGLPEECDERLRRLHESIQEIKTSTSVEVEYMKMEERERLVKEEATERGLREGRIRGREEGRKEGRIEGREEGRIEGRIEGERIGEERLANLLMKLSKQNRQEDSIKALEDLEYRKKLYEEFGV</sequence>
<dbReference type="PANTHER" id="PTHR41317:SF1">
    <property type="entry name" value="PD-(D_E)XK NUCLEASE FAMILY TRANSPOSASE"/>
    <property type="match status" value="1"/>
</dbReference>
<dbReference type="Pfam" id="PF12784">
    <property type="entry name" value="PDDEXK_2"/>
    <property type="match status" value="1"/>
</dbReference>
<comment type="caution">
    <text evidence="1">The sequence shown here is derived from an EMBL/GenBank/DDBJ whole genome shotgun (WGS) entry which is preliminary data.</text>
</comment>
<dbReference type="Proteomes" id="UP000266376">
    <property type="component" value="Unassembled WGS sequence"/>
</dbReference>
<organism evidence="1 3">
    <name type="scientific">Dorea formicigenerans</name>
    <dbReference type="NCBI Taxonomy" id="39486"/>
    <lineage>
        <taxon>Bacteria</taxon>
        <taxon>Bacillati</taxon>
        <taxon>Bacillota</taxon>
        <taxon>Clostridia</taxon>
        <taxon>Lachnospirales</taxon>
        <taxon>Lachnospiraceae</taxon>
        <taxon>Dorea</taxon>
    </lineage>
</organism>
<dbReference type="EMBL" id="QRHN01000003">
    <property type="protein sequence ID" value="RHF79899.1"/>
    <property type="molecule type" value="Genomic_DNA"/>
</dbReference>
<evidence type="ECO:0000313" key="1">
    <source>
        <dbReference type="EMBL" id="RGW55941.1"/>
    </source>
</evidence>
<proteinExistence type="predicted"/>
<dbReference type="PANTHER" id="PTHR41317">
    <property type="entry name" value="PD-(D_E)XK NUCLEASE FAMILY TRANSPOSASE"/>
    <property type="match status" value="1"/>
</dbReference>